<dbReference type="GeneID" id="13452401"/>
<keyword evidence="2" id="KW-1185">Reference proteome</keyword>
<reference evidence="1 2" key="1">
    <citation type="journal article" date="2011" name="Genome Res.">
        <title>Chromosome and gene copy number variation allow major structural change between species and strains of Leishmania.</title>
        <authorList>
            <person name="Rogers M.B."/>
            <person name="Hilley J.D."/>
            <person name="Dickens N.J."/>
            <person name="Wilkes J."/>
            <person name="Bates P.A."/>
            <person name="Depledge D.P."/>
            <person name="Harris D."/>
            <person name="Her Y."/>
            <person name="Herzyk P."/>
            <person name="Imamura H."/>
            <person name="Otto T.D."/>
            <person name="Sanders M."/>
            <person name="Seeger K."/>
            <person name="Dujardin J.C."/>
            <person name="Berriman M."/>
            <person name="Smith D.F."/>
            <person name="Hertz-Fowler C."/>
            <person name="Mottram J.C."/>
        </authorList>
    </citation>
    <scope>NUCLEOTIDE SEQUENCE [LARGE SCALE GENOMIC DNA]</scope>
    <source>
        <strain evidence="1 2">MHOM/GT/2001/U1103</strain>
    </source>
</reference>
<sequence>MPRVHVLLDPLCSPSPLRLSFHDSSPHGCLTPASAPRDDIFLPLAPCGCFISGQVDGPVTTAEGDKKTMERIPLVVRRMVAAEQCCAFVHFFASFDDVSATPLAIETKAFSSAAAGGAATSAASPAYQFVYDVMRSRNGQILFKNSYAERFMHSLTLAAPAHALPAELQSLVQSRLQAYIESPGVYLDGATEKNVKLLSWIPAAAASTKQAETFPIPVIVMLSKSSYPSESMYREGAKLGLLFNAHRTNPNAKVAQMGLRDRANAYLAENGVYEVLLVHDAADVYLVPEGSRSNYLLQKSDGTWWCSAEEDILVGITLKTMYRVLQACGLGSVQHAKLTLKDILESKSLYILGTSPTIMPVQSVLLYRDTATRRFYEEAVRTLGATAGTAQQVSDDKAELLLPVNVELAAALRTQYFAEAASS</sequence>
<dbReference type="PhylomeDB" id="E9B527"/>
<dbReference type="EMBL" id="FR799586">
    <property type="protein sequence ID" value="CBZ30346.1"/>
    <property type="molecule type" value="Genomic_DNA"/>
</dbReference>
<dbReference type="AlphaFoldDB" id="E9B527"/>
<dbReference type="SUPFAM" id="SSF56752">
    <property type="entry name" value="D-aminoacid aminotransferase-like PLP-dependent enzymes"/>
    <property type="match status" value="1"/>
</dbReference>
<evidence type="ECO:0000313" key="1">
    <source>
        <dbReference type="EMBL" id="CBZ30346.1"/>
    </source>
</evidence>
<protein>
    <recommendedName>
        <fullName evidence="3">Aminotransferase class IV</fullName>
    </recommendedName>
</protein>
<dbReference type="Pfam" id="PF01063">
    <property type="entry name" value="Aminotran_4"/>
    <property type="match status" value="1"/>
</dbReference>
<dbReference type="KEGG" id="lmi:LMXM_33_2410"/>
<name>E9B527_LEIMU</name>
<dbReference type="Gene3D" id="3.20.10.10">
    <property type="entry name" value="D-amino Acid Aminotransferase, subunit A, domain 2"/>
    <property type="match status" value="1"/>
</dbReference>
<evidence type="ECO:0008006" key="3">
    <source>
        <dbReference type="Google" id="ProtNLM"/>
    </source>
</evidence>
<dbReference type="RefSeq" id="XP_003878794.1">
    <property type="nucleotide sequence ID" value="XM_003878745.1"/>
</dbReference>
<accession>E9B527</accession>
<evidence type="ECO:0000313" key="2">
    <source>
        <dbReference type="Proteomes" id="UP000007259"/>
    </source>
</evidence>
<dbReference type="Proteomes" id="UP000007259">
    <property type="component" value="Chromosome 33"/>
</dbReference>
<dbReference type="GO" id="GO:0003824">
    <property type="term" value="F:catalytic activity"/>
    <property type="evidence" value="ECO:0007669"/>
    <property type="project" value="InterPro"/>
</dbReference>
<gene>
    <name evidence="1" type="ORF">LMXM_33_2410</name>
</gene>
<dbReference type="VEuPathDB" id="TriTrypDB:LmxM.33.2410"/>
<dbReference type="InterPro" id="IPR001544">
    <property type="entry name" value="Aminotrans_IV"/>
</dbReference>
<dbReference type="FunFam" id="3.20.10.10:FF:000019">
    <property type="entry name" value="Aminotransferase class IV, putative"/>
    <property type="match status" value="1"/>
</dbReference>
<dbReference type="InterPro" id="IPR043132">
    <property type="entry name" value="BCAT-like_C"/>
</dbReference>
<organism evidence="1 2">
    <name type="scientific">Leishmania mexicana (strain MHOM/GT/2001/U1103)</name>
    <dbReference type="NCBI Taxonomy" id="929439"/>
    <lineage>
        <taxon>Eukaryota</taxon>
        <taxon>Discoba</taxon>
        <taxon>Euglenozoa</taxon>
        <taxon>Kinetoplastea</taxon>
        <taxon>Metakinetoplastina</taxon>
        <taxon>Trypanosomatida</taxon>
        <taxon>Trypanosomatidae</taxon>
        <taxon>Leishmaniinae</taxon>
        <taxon>Leishmania</taxon>
    </lineage>
</organism>
<dbReference type="InterPro" id="IPR036038">
    <property type="entry name" value="Aminotransferase-like"/>
</dbReference>
<dbReference type="OrthoDB" id="277045at2759"/>
<dbReference type="OMA" id="PTIMPVQ"/>
<proteinExistence type="predicted"/>